<feature type="domain" description="DUF4333" evidence="1">
    <location>
        <begin position="34"/>
        <end position="101"/>
    </location>
</feature>
<name>A0ABN2VF79_9ACTN</name>
<dbReference type="Pfam" id="PF14230">
    <property type="entry name" value="DUF4333"/>
    <property type="match status" value="1"/>
</dbReference>
<organism evidence="2 3">
    <name type="scientific">Streptomyces albiaxialis</name>
    <dbReference type="NCBI Taxonomy" id="329523"/>
    <lineage>
        <taxon>Bacteria</taxon>
        <taxon>Bacillati</taxon>
        <taxon>Actinomycetota</taxon>
        <taxon>Actinomycetes</taxon>
        <taxon>Kitasatosporales</taxon>
        <taxon>Streptomycetaceae</taxon>
        <taxon>Streptomyces</taxon>
    </lineage>
</organism>
<sequence>MKRIVIALSVAAVLAGAAIVGWRVLDNTSTATARGEDRTVPRAEVERKAKDNFARPLIEEAPDKVSCPRGLRAKQYDHVRCDATFDGERKTLIISVTGVDGDRVTFDYGVEEKESE</sequence>
<accession>A0ABN2VF79</accession>
<protein>
    <recommendedName>
        <fullName evidence="1">DUF4333 domain-containing protein</fullName>
    </recommendedName>
</protein>
<dbReference type="RefSeq" id="WP_344523079.1">
    <property type="nucleotide sequence ID" value="NZ_BAAAPE010000001.1"/>
</dbReference>
<comment type="caution">
    <text evidence="2">The sequence shown here is derived from an EMBL/GenBank/DDBJ whole genome shotgun (WGS) entry which is preliminary data.</text>
</comment>
<reference evidence="2 3" key="1">
    <citation type="journal article" date="2019" name="Int. J. Syst. Evol. Microbiol.">
        <title>The Global Catalogue of Microorganisms (GCM) 10K type strain sequencing project: providing services to taxonomists for standard genome sequencing and annotation.</title>
        <authorList>
            <consortium name="The Broad Institute Genomics Platform"/>
            <consortium name="The Broad Institute Genome Sequencing Center for Infectious Disease"/>
            <person name="Wu L."/>
            <person name="Ma J."/>
        </authorList>
    </citation>
    <scope>NUCLEOTIDE SEQUENCE [LARGE SCALE GENOMIC DNA]</scope>
    <source>
        <strain evidence="2 3">JCM 15478</strain>
    </source>
</reference>
<dbReference type="Proteomes" id="UP001500016">
    <property type="component" value="Unassembled WGS sequence"/>
</dbReference>
<evidence type="ECO:0000313" key="3">
    <source>
        <dbReference type="Proteomes" id="UP001500016"/>
    </source>
</evidence>
<evidence type="ECO:0000313" key="2">
    <source>
        <dbReference type="EMBL" id="GAA2060940.1"/>
    </source>
</evidence>
<proteinExistence type="predicted"/>
<evidence type="ECO:0000259" key="1">
    <source>
        <dbReference type="Pfam" id="PF14230"/>
    </source>
</evidence>
<dbReference type="EMBL" id="BAAAPE010000001">
    <property type="protein sequence ID" value="GAA2060940.1"/>
    <property type="molecule type" value="Genomic_DNA"/>
</dbReference>
<dbReference type="InterPro" id="IPR025637">
    <property type="entry name" value="DUF4333"/>
</dbReference>
<gene>
    <name evidence="2" type="ORF">GCM10009801_02900</name>
</gene>
<keyword evidence="3" id="KW-1185">Reference proteome</keyword>